<gene>
    <name evidence="3" type="ORF">PMEA_00004149</name>
</gene>
<dbReference type="Pfam" id="PF00134">
    <property type="entry name" value="Cyclin_N"/>
    <property type="match status" value="1"/>
</dbReference>
<dbReference type="CDD" id="cd20556">
    <property type="entry name" value="CYCLIN_CABLES"/>
    <property type="match status" value="1"/>
</dbReference>
<dbReference type="EMBL" id="CALNXJ010000012">
    <property type="protein sequence ID" value="CAH3109795.1"/>
    <property type="molecule type" value="Genomic_DNA"/>
</dbReference>
<sequence>MAAVTAGRPSKGRSKRAATACAFLSNISLDGNITKEAAERKKEKASPKESNEHDRRDTGLPLEATRRTRNKLLHSVSEPSTSGGDSFEDSSKRSIHRQRSVTEAIHERKCQESSVMVRRSVSMSESSYDPSTTSVSFQRTKNRISCLAGSSFHHKRRANDKRIVLCSSQKAPLATYSVLKYHKENQEAGQEGMSVKKISIATPSQSAGIEGVQLGTIDKPVSYRSFLISTYPLAWNEAVSNKGSPSVPLPMDNGGLVSENVEGTLPSPSWYDPLLLDNPELKSGRHRKVLNLTSYLVSMVAYAKPSELKKDLNEQFREKFPNLNITLTKLRSLKRDIIKIASQDCQLDPTTVGYAFVYFEKLILKEKITKANRKLLAGSCLLLAAKFNGDMKREKIKEVIEAIEDRLRISAKELIRFEFQVVIALEFDLHIPQWEILPHVKRMETE</sequence>
<feature type="domain" description="Cyclin N-terminal" evidence="2">
    <location>
        <begin position="315"/>
        <end position="429"/>
    </location>
</feature>
<evidence type="ECO:0000313" key="4">
    <source>
        <dbReference type="Proteomes" id="UP001159428"/>
    </source>
</evidence>
<keyword evidence="4" id="KW-1185">Reference proteome</keyword>
<feature type="compositionally biased region" description="Low complexity" evidence="1">
    <location>
        <begin position="112"/>
        <end position="127"/>
    </location>
</feature>
<evidence type="ECO:0000313" key="3">
    <source>
        <dbReference type="EMBL" id="CAH3109795.1"/>
    </source>
</evidence>
<dbReference type="PANTHER" id="PTHR22896:SF0">
    <property type="entry name" value="CYCLIN N-TERMINAL DOMAIN-CONTAINING PROTEIN"/>
    <property type="match status" value="1"/>
</dbReference>
<dbReference type="InterPro" id="IPR012388">
    <property type="entry name" value="CABLES1/2"/>
</dbReference>
<protein>
    <recommendedName>
        <fullName evidence="2">Cyclin N-terminal domain-containing protein</fullName>
    </recommendedName>
</protein>
<evidence type="ECO:0000259" key="2">
    <source>
        <dbReference type="Pfam" id="PF00134"/>
    </source>
</evidence>
<organism evidence="3 4">
    <name type="scientific">Pocillopora meandrina</name>
    <dbReference type="NCBI Taxonomy" id="46732"/>
    <lineage>
        <taxon>Eukaryota</taxon>
        <taxon>Metazoa</taxon>
        <taxon>Cnidaria</taxon>
        <taxon>Anthozoa</taxon>
        <taxon>Hexacorallia</taxon>
        <taxon>Scleractinia</taxon>
        <taxon>Astrocoeniina</taxon>
        <taxon>Pocilloporidae</taxon>
        <taxon>Pocillopora</taxon>
    </lineage>
</organism>
<dbReference type="Gene3D" id="1.10.472.10">
    <property type="entry name" value="Cyclin-like"/>
    <property type="match status" value="1"/>
</dbReference>
<accession>A0AAU9WC63</accession>
<dbReference type="GO" id="GO:0051726">
    <property type="term" value="P:regulation of cell cycle"/>
    <property type="evidence" value="ECO:0007669"/>
    <property type="project" value="InterPro"/>
</dbReference>
<dbReference type="SUPFAM" id="SSF47954">
    <property type="entry name" value="Cyclin-like"/>
    <property type="match status" value="1"/>
</dbReference>
<proteinExistence type="predicted"/>
<dbReference type="Proteomes" id="UP001159428">
    <property type="component" value="Unassembled WGS sequence"/>
</dbReference>
<feature type="region of interest" description="Disordered" evidence="1">
    <location>
        <begin position="32"/>
        <end position="134"/>
    </location>
</feature>
<dbReference type="AlphaFoldDB" id="A0AAU9WC63"/>
<dbReference type="InterPro" id="IPR006671">
    <property type="entry name" value="Cyclin_N"/>
</dbReference>
<dbReference type="PANTHER" id="PTHR22896">
    <property type="entry name" value="CDK5 AND ABL1 ENZYME SUBSTRATE 1"/>
    <property type="match status" value="1"/>
</dbReference>
<comment type="caution">
    <text evidence="3">The sequence shown here is derived from an EMBL/GenBank/DDBJ whole genome shotgun (WGS) entry which is preliminary data.</text>
</comment>
<dbReference type="InterPro" id="IPR036915">
    <property type="entry name" value="Cyclin-like_sf"/>
</dbReference>
<evidence type="ECO:0000256" key="1">
    <source>
        <dbReference type="SAM" id="MobiDB-lite"/>
    </source>
</evidence>
<feature type="compositionally biased region" description="Basic and acidic residues" evidence="1">
    <location>
        <begin position="36"/>
        <end position="58"/>
    </location>
</feature>
<name>A0AAU9WC63_9CNID</name>
<reference evidence="3 4" key="1">
    <citation type="submission" date="2022-05" db="EMBL/GenBank/DDBJ databases">
        <authorList>
            <consortium name="Genoscope - CEA"/>
            <person name="William W."/>
        </authorList>
    </citation>
    <scope>NUCLEOTIDE SEQUENCE [LARGE SCALE GENOMIC DNA]</scope>
</reference>